<dbReference type="InterPro" id="IPR027372">
    <property type="entry name" value="Phytase-like_dom"/>
</dbReference>
<keyword evidence="1" id="KW-0732">Signal</keyword>
<feature type="domain" description="Phytase-like" evidence="2">
    <location>
        <begin position="443"/>
        <end position="708"/>
    </location>
</feature>
<comment type="caution">
    <text evidence="3">The sequence shown here is derived from an EMBL/GenBank/DDBJ whole genome shotgun (WGS) entry which is preliminary data.</text>
</comment>
<dbReference type="InterPro" id="IPR015943">
    <property type="entry name" value="WD40/YVTN_repeat-like_dom_sf"/>
</dbReference>
<dbReference type="SUPFAM" id="SSF51004">
    <property type="entry name" value="C-terminal (heme d1) domain of cytochrome cd1-nitrite reductase"/>
    <property type="match status" value="1"/>
</dbReference>
<dbReference type="InterPro" id="IPR052956">
    <property type="entry name" value="Mesenchyme-surface_protein"/>
</dbReference>
<keyword evidence="4" id="KW-1185">Reference proteome</keyword>
<dbReference type="Proteomes" id="UP000598196">
    <property type="component" value="Unassembled WGS sequence"/>
</dbReference>
<feature type="signal peptide" evidence="1">
    <location>
        <begin position="1"/>
        <end position="22"/>
    </location>
</feature>
<evidence type="ECO:0000313" key="4">
    <source>
        <dbReference type="Proteomes" id="UP000598196"/>
    </source>
</evidence>
<evidence type="ECO:0000259" key="2">
    <source>
        <dbReference type="Pfam" id="PF13449"/>
    </source>
</evidence>
<dbReference type="InterPro" id="IPR011048">
    <property type="entry name" value="Haem_d1_sf"/>
</dbReference>
<organism evidence="3 4">
    <name type="scientific">Gemmobacter aquaticus</name>
    <dbReference type="NCBI Taxonomy" id="490185"/>
    <lineage>
        <taxon>Bacteria</taxon>
        <taxon>Pseudomonadati</taxon>
        <taxon>Pseudomonadota</taxon>
        <taxon>Alphaproteobacteria</taxon>
        <taxon>Rhodobacterales</taxon>
        <taxon>Paracoccaceae</taxon>
        <taxon>Gemmobacter</taxon>
    </lineage>
</organism>
<dbReference type="SUPFAM" id="SSF50956">
    <property type="entry name" value="Thermostable phytase (3-phytase)"/>
    <property type="match status" value="1"/>
</dbReference>
<dbReference type="Pfam" id="PF13449">
    <property type="entry name" value="Phytase-like"/>
    <property type="match status" value="1"/>
</dbReference>
<dbReference type="PANTHER" id="PTHR46928">
    <property type="entry name" value="MESENCHYME-SPECIFIC CELL SURFACE GLYCOPROTEIN"/>
    <property type="match status" value="1"/>
</dbReference>
<dbReference type="AlphaFoldDB" id="A0A917YHU8"/>
<dbReference type="RefSeq" id="WP_146285399.1">
    <property type="nucleotide sequence ID" value="NZ_BMLP01000001.1"/>
</dbReference>
<dbReference type="OrthoDB" id="9803927at2"/>
<evidence type="ECO:0000256" key="1">
    <source>
        <dbReference type="SAM" id="SignalP"/>
    </source>
</evidence>
<dbReference type="EMBL" id="BMLP01000001">
    <property type="protein sequence ID" value="GGO27075.1"/>
    <property type="molecule type" value="Genomic_DNA"/>
</dbReference>
<dbReference type="PANTHER" id="PTHR46928:SF1">
    <property type="entry name" value="MESENCHYME-SPECIFIC CELL SURFACE GLYCOPROTEIN"/>
    <property type="match status" value="1"/>
</dbReference>
<gene>
    <name evidence="3" type="ORF">GCM10010991_08440</name>
</gene>
<proteinExistence type="predicted"/>
<reference evidence="3 4" key="1">
    <citation type="journal article" date="2014" name="Int. J. Syst. Evol. Microbiol.">
        <title>Complete genome sequence of Corynebacterium casei LMG S-19264T (=DSM 44701T), isolated from a smear-ripened cheese.</title>
        <authorList>
            <consortium name="US DOE Joint Genome Institute (JGI-PGF)"/>
            <person name="Walter F."/>
            <person name="Albersmeier A."/>
            <person name="Kalinowski J."/>
            <person name="Ruckert C."/>
        </authorList>
    </citation>
    <scope>NUCLEOTIDE SEQUENCE [LARGE SCALE GENOMIC DNA]</scope>
    <source>
        <strain evidence="3 4">CGMCC 1.7029</strain>
    </source>
</reference>
<feature type="chain" id="PRO_5037528343" evidence="1">
    <location>
        <begin position="23"/>
        <end position="726"/>
    </location>
</feature>
<accession>A0A917YHU8</accession>
<protein>
    <submittedName>
        <fullName evidence="3">Alkaline phosphatase</fullName>
    </submittedName>
</protein>
<evidence type="ECO:0000313" key="3">
    <source>
        <dbReference type="EMBL" id="GGO27075.1"/>
    </source>
</evidence>
<dbReference type="Gene3D" id="2.130.10.10">
    <property type="entry name" value="YVTN repeat-like/Quinoprotein amine dehydrogenase"/>
    <property type="match status" value="1"/>
</dbReference>
<sequence length="726" mass="76586">MMFRPLCLTSLLALTVAMPAQADMVFNRISAFATPLNAADAEDAAKPSSAEIIAATEDGMTLIYSDSPKGVLGLIDITDARAPKPLGQIDMGGEPTTTKVLGGLAFAGVNTSESFTNPSGKLVTVDLATKAVVAECDLGGQPDSVALAPGHSFLAIAIENERDEEVNDGALPQMPAGFVVKLPLKDGAVDCAGLQKIEMTGLAGVGADDPEPEFVDINDAGEVVVTLQENNHIVVIGADGKVAAHFSAGAVDLSGIDTKKDGKLDFTKSKEGVLREPDAVKWIDADHFVAANEGDYEGGSRGFTIWKKDGTVVFESGAGFEREIAAIGHYPDHRNKKGAEIETVDVATFGDQRLLFVISERASIVGVYDLTDLAAPKLLQMLPSGVSPEGMVAIPSRNLIATANEVDLREDGLAPAHVMLFERAEGVAAYPTLTSAGTDPLIGWAALSGLAADPAKAGTFYAVSDSVLSGAPTIYTIDATQTPAKITAALTVTRNGDAAQKLDLEGVALDGDGGFWLASEGRSDKLVPHAIYHVDATGAIDREIALPADLLKGETRFGFEGIALQDKTLWLAVQREWKDDPKGMAKLLAFDTSAEDEAEAWSAVHYPLDTPEGDAWVGLSEVTIAGDWMYLIERDNQIADKAAIKNLTRIKLADLKPAKLGEALPVVTKEQVRDLLPDLRVLNGFAPDKVEGFAIDAAGNGWIVTDNDGIDDSTGETIFRTIGKIE</sequence>
<name>A0A917YHU8_9RHOB</name>